<reference evidence="6" key="1">
    <citation type="submission" date="2021-02" db="EMBL/GenBank/DDBJ databases">
        <authorList>
            <person name="Dougan E. K."/>
            <person name="Rhodes N."/>
            <person name="Thang M."/>
            <person name="Chan C."/>
        </authorList>
    </citation>
    <scope>NUCLEOTIDE SEQUENCE</scope>
</reference>
<feature type="region of interest" description="Disordered" evidence="4">
    <location>
        <begin position="312"/>
        <end position="391"/>
    </location>
</feature>
<dbReference type="SMART" id="SM00243">
    <property type="entry name" value="GAS2"/>
    <property type="match status" value="1"/>
</dbReference>
<feature type="domain" description="GAR" evidence="5">
    <location>
        <begin position="389"/>
        <end position="465"/>
    </location>
</feature>
<dbReference type="Gene3D" id="3.30.920.20">
    <property type="entry name" value="Gas2-like domain"/>
    <property type="match status" value="1"/>
</dbReference>
<evidence type="ECO:0000313" key="7">
    <source>
        <dbReference type="Proteomes" id="UP000654075"/>
    </source>
</evidence>
<evidence type="ECO:0000256" key="1">
    <source>
        <dbReference type="ARBA" id="ARBA00004245"/>
    </source>
</evidence>
<dbReference type="OrthoDB" id="298720at2759"/>
<dbReference type="InterPro" id="IPR036534">
    <property type="entry name" value="GAR_dom_sf"/>
</dbReference>
<protein>
    <recommendedName>
        <fullName evidence="5">GAR domain-containing protein</fullName>
    </recommendedName>
</protein>
<dbReference type="SUPFAM" id="SSF143575">
    <property type="entry name" value="GAS2 domain-like"/>
    <property type="match status" value="1"/>
</dbReference>
<feature type="compositionally biased region" description="Polar residues" evidence="4">
    <location>
        <begin position="262"/>
        <end position="271"/>
    </location>
</feature>
<proteinExistence type="predicted"/>
<feature type="region of interest" description="Disordered" evidence="4">
    <location>
        <begin position="254"/>
        <end position="298"/>
    </location>
</feature>
<feature type="compositionally biased region" description="Low complexity" evidence="4">
    <location>
        <begin position="219"/>
        <end position="235"/>
    </location>
</feature>
<evidence type="ECO:0000259" key="5">
    <source>
        <dbReference type="PROSITE" id="PS51460"/>
    </source>
</evidence>
<name>A0A813FI82_POLGL</name>
<evidence type="ECO:0000256" key="4">
    <source>
        <dbReference type="SAM" id="MobiDB-lite"/>
    </source>
</evidence>
<dbReference type="AlphaFoldDB" id="A0A813FI82"/>
<keyword evidence="7" id="KW-1185">Reference proteome</keyword>
<dbReference type="Proteomes" id="UP000654075">
    <property type="component" value="Unassembled WGS sequence"/>
</dbReference>
<dbReference type="InterPro" id="IPR003108">
    <property type="entry name" value="GAR_dom"/>
</dbReference>
<evidence type="ECO:0000313" key="6">
    <source>
        <dbReference type="EMBL" id="CAE8613403.1"/>
    </source>
</evidence>
<dbReference type="GO" id="GO:0005856">
    <property type="term" value="C:cytoskeleton"/>
    <property type="evidence" value="ECO:0007669"/>
    <property type="project" value="UniProtKB-SubCell"/>
</dbReference>
<keyword evidence="2" id="KW-0963">Cytoplasm</keyword>
<feature type="compositionally biased region" description="Low complexity" evidence="4">
    <location>
        <begin position="27"/>
        <end position="40"/>
    </location>
</feature>
<dbReference type="Pfam" id="PF02187">
    <property type="entry name" value="GAS2"/>
    <property type="match status" value="1"/>
</dbReference>
<feature type="compositionally biased region" description="Low complexity" evidence="4">
    <location>
        <begin position="346"/>
        <end position="377"/>
    </location>
</feature>
<keyword evidence="3" id="KW-0206">Cytoskeleton</keyword>
<evidence type="ECO:0000256" key="2">
    <source>
        <dbReference type="ARBA" id="ARBA00022490"/>
    </source>
</evidence>
<feature type="region of interest" description="Disordered" evidence="4">
    <location>
        <begin position="195"/>
        <end position="235"/>
    </location>
</feature>
<feature type="region of interest" description="Disordered" evidence="4">
    <location>
        <begin position="135"/>
        <end position="177"/>
    </location>
</feature>
<sequence>AAQAAAAAAVAVASAVPLGARALTARQSQQGSQSLGSQLSPARLSAGAERRRFEAAPQHSSSRMMAMSPPRLPLQATQVPAQQAPQTPGAIPVTLHSKLAGLRDEMKRRRSQSSHFGSGAASDVLETAEAVVAEAKTTSRRHVPSLDDLTPMSSDGSAQQTEVTSPPQVLPLTPSAGTRFGASVSRGSSFVAAAPSNSDLGSARGSGSGYRSPVPQSPPLGGCSSSSSSTGSSLQGPGMAGILFGGYVRAVGSGASPGERVITSSGGQTPNGHDDSGGFRSARGFQSHHSPAPFVFPGGSCSTAPRSYVPPQRIQCAPEDHPQLVSGGSASAPPGTPTELDRSRRSFASMSARSSGGLSSSSSAGALASSRPSSGAGTQQSGARPCAAADSLGIGGDKEELHEAVLRFCQERPGWRFQLVRLSKGVYLYGNKKLVIAMHNSKLMVRIGGGFATLESHLLEADRMPIVQAAVPVVVTSARRTSRPSY</sequence>
<comment type="subcellular location">
    <subcellularLocation>
        <location evidence="1">Cytoplasm</location>
        <location evidence="1">Cytoskeleton</location>
    </subcellularLocation>
</comment>
<accession>A0A813FI82</accession>
<dbReference type="EMBL" id="CAJNNV010025253">
    <property type="protein sequence ID" value="CAE8613403.1"/>
    <property type="molecule type" value="Genomic_DNA"/>
</dbReference>
<feature type="compositionally biased region" description="Low complexity" evidence="4">
    <location>
        <begin position="201"/>
        <end position="212"/>
    </location>
</feature>
<gene>
    <name evidence="6" type="ORF">PGLA1383_LOCUS31173</name>
</gene>
<feature type="region of interest" description="Disordered" evidence="4">
    <location>
        <begin position="24"/>
        <end position="66"/>
    </location>
</feature>
<comment type="caution">
    <text evidence="6">The sequence shown here is derived from an EMBL/GenBank/DDBJ whole genome shotgun (WGS) entry which is preliminary data.</text>
</comment>
<dbReference type="PROSITE" id="PS51460">
    <property type="entry name" value="GAR"/>
    <property type="match status" value="1"/>
</dbReference>
<organism evidence="6 7">
    <name type="scientific">Polarella glacialis</name>
    <name type="common">Dinoflagellate</name>
    <dbReference type="NCBI Taxonomy" id="89957"/>
    <lineage>
        <taxon>Eukaryota</taxon>
        <taxon>Sar</taxon>
        <taxon>Alveolata</taxon>
        <taxon>Dinophyceae</taxon>
        <taxon>Suessiales</taxon>
        <taxon>Suessiaceae</taxon>
        <taxon>Polarella</taxon>
    </lineage>
</organism>
<feature type="non-terminal residue" evidence="6">
    <location>
        <position position="486"/>
    </location>
</feature>
<evidence type="ECO:0000256" key="3">
    <source>
        <dbReference type="ARBA" id="ARBA00023212"/>
    </source>
</evidence>
<dbReference type="GO" id="GO:0008017">
    <property type="term" value="F:microtubule binding"/>
    <property type="evidence" value="ECO:0007669"/>
    <property type="project" value="InterPro"/>
</dbReference>
<feature type="compositionally biased region" description="Polar residues" evidence="4">
    <location>
        <begin position="151"/>
        <end position="167"/>
    </location>
</feature>